<proteinExistence type="predicted"/>
<name>A0A9P8QHR9_WICPI</name>
<comment type="caution">
    <text evidence="4">The sequence shown here is derived from an EMBL/GenBank/DDBJ whole genome shotgun (WGS) entry which is preliminary data.</text>
</comment>
<feature type="compositionally biased region" description="Low complexity" evidence="3">
    <location>
        <begin position="23"/>
        <end position="35"/>
    </location>
</feature>
<evidence type="ECO:0000256" key="3">
    <source>
        <dbReference type="SAM" id="MobiDB-lite"/>
    </source>
</evidence>
<dbReference type="AlphaFoldDB" id="A0A9P8QHR9"/>
<keyword evidence="2" id="KW-0677">Repeat</keyword>
<dbReference type="OrthoDB" id="972532at2759"/>
<dbReference type="EMBL" id="JAEUBG010000105">
    <property type="protein sequence ID" value="KAH3688839.1"/>
    <property type="molecule type" value="Genomic_DNA"/>
</dbReference>
<evidence type="ECO:0000256" key="1">
    <source>
        <dbReference type="ARBA" id="ARBA00022574"/>
    </source>
</evidence>
<feature type="region of interest" description="Disordered" evidence="3">
    <location>
        <begin position="1"/>
        <end position="35"/>
    </location>
</feature>
<evidence type="ECO:0000313" key="5">
    <source>
        <dbReference type="Proteomes" id="UP000774326"/>
    </source>
</evidence>
<dbReference type="PANTHER" id="PTHR22838">
    <property type="entry name" value="WD REPEAT PROTEIN 26-RELATED"/>
    <property type="match status" value="1"/>
</dbReference>
<dbReference type="PANTHER" id="PTHR22838:SF0">
    <property type="entry name" value="WD REPEAT-CONTAINING PROTEIN 26"/>
    <property type="match status" value="1"/>
</dbReference>
<evidence type="ECO:0008006" key="6">
    <source>
        <dbReference type="Google" id="ProtNLM"/>
    </source>
</evidence>
<keyword evidence="5" id="KW-1185">Reference proteome</keyword>
<organism evidence="4 5">
    <name type="scientific">Wickerhamomyces pijperi</name>
    <name type="common">Yeast</name>
    <name type="synonym">Pichia pijperi</name>
    <dbReference type="NCBI Taxonomy" id="599730"/>
    <lineage>
        <taxon>Eukaryota</taxon>
        <taxon>Fungi</taxon>
        <taxon>Dikarya</taxon>
        <taxon>Ascomycota</taxon>
        <taxon>Saccharomycotina</taxon>
        <taxon>Saccharomycetes</taxon>
        <taxon>Phaffomycetales</taxon>
        <taxon>Wickerhamomycetaceae</taxon>
        <taxon>Wickerhamomyces</taxon>
    </lineage>
</organism>
<dbReference type="Pfam" id="PF23627">
    <property type="entry name" value="LisH_WDR26"/>
    <property type="match status" value="1"/>
</dbReference>
<dbReference type="Proteomes" id="UP000774326">
    <property type="component" value="Unassembled WGS sequence"/>
</dbReference>
<feature type="non-terminal residue" evidence="4">
    <location>
        <position position="181"/>
    </location>
</feature>
<evidence type="ECO:0000256" key="2">
    <source>
        <dbReference type="ARBA" id="ARBA00022737"/>
    </source>
</evidence>
<sequence length="181" mass="20486">MAPIRDLINDEDSSGEDYHSHTNTETSLSSHSSGTSTIQEIASSFPQINQTEVTKLIIQTLTDLGYHKASDSLKKESGLSIESPDINEFINCLKDGEWIQAIERIPNLKLCLDPHMRRLSFIKDDMSTGEEDEDLMKDIEEEEQQIRTLIKFLIQRERFLEKLYSEDESSSASSNQSSASP</sequence>
<protein>
    <recommendedName>
        <fullName evidence="6">LisH domain-containing protein</fullName>
    </recommendedName>
</protein>
<reference evidence="4" key="1">
    <citation type="journal article" date="2021" name="Open Biol.">
        <title>Shared evolutionary footprints suggest mitochondrial oxidative damage underlies multiple complex I losses in fungi.</title>
        <authorList>
            <person name="Schikora-Tamarit M.A."/>
            <person name="Marcet-Houben M."/>
            <person name="Nosek J."/>
            <person name="Gabaldon T."/>
        </authorList>
    </citation>
    <scope>NUCLEOTIDE SEQUENCE</scope>
    <source>
        <strain evidence="4">CBS2887</strain>
    </source>
</reference>
<gene>
    <name evidence="4" type="ORF">WICPIJ_000174</name>
</gene>
<reference evidence="4" key="2">
    <citation type="submission" date="2021-01" db="EMBL/GenBank/DDBJ databases">
        <authorList>
            <person name="Schikora-Tamarit M.A."/>
        </authorList>
    </citation>
    <scope>NUCLEOTIDE SEQUENCE</scope>
    <source>
        <strain evidence="4">CBS2887</strain>
    </source>
</reference>
<evidence type="ECO:0000313" key="4">
    <source>
        <dbReference type="EMBL" id="KAH3688839.1"/>
    </source>
</evidence>
<accession>A0A9P8QHR9</accession>
<keyword evidence="1" id="KW-0853">WD repeat</keyword>
<dbReference type="InterPro" id="IPR051350">
    <property type="entry name" value="WD_repeat-ST_regulator"/>
</dbReference>